<evidence type="ECO:0000256" key="2">
    <source>
        <dbReference type="ARBA" id="ARBA00022729"/>
    </source>
</evidence>
<evidence type="ECO:0000256" key="4">
    <source>
        <dbReference type="ARBA" id="ARBA00023157"/>
    </source>
</evidence>
<dbReference type="AlphaFoldDB" id="A0A0G1MJR3"/>
<organism evidence="8 9">
    <name type="scientific">Candidatus Azambacteria bacterium GW2011_GWA1_44_9</name>
    <dbReference type="NCBI Taxonomy" id="1618610"/>
    <lineage>
        <taxon>Bacteria</taxon>
        <taxon>Candidatus Azamiibacteriota</taxon>
    </lineage>
</organism>
<evidence type="ECO:0000259" key="7">
    <source>
        <dbReference type="PROSITE" id="PS51352"/>
    </source>
</evidence>
<feature type="domain" description="Thioredoxin" evidence="7">
    <location>
        <begin position="19"/>
        <end position="207"/>
    </location>
</feature>
<dbReference type="InterPro" id="IPR036249">
    <property type="entry name" value="Thioredoxin-like_sf"/>
</dbReference>
<dbReference type="InterPro" id="IPR013766">
    <property type="entry name" value="Thioredoxin_domain"/>
</dbReference>
<dbReference type="InterPro" id="IPR012336">
    <property type="entry name" value="Thioredoxin-like_fold"/>
</dbReference>
<evidence type="ECO:0000313" key="8">
    <source>
        <dbReference type="EMBL" id="KKT81067.1"/>
    </source>
</evidence>
<sequence length="207" mass="23127">MKLTGESKFLLGIVVVTVALIGAAIFFFSRPAAPLQALPRGDLIPAGTYTKGNASASAYLVEFSDFQCPACQAFKPVVDEIVEQHKDNLLFVYRHFPLEQHEFAMDAAKTAEAAGAQGKFWEMYDLLFENQERFSSTTWPQLAQQLKLDNNQFETVKSTPTTSDRINRDRSYGLQIGVNSTPTFYLNGVKLTLTSYEDLRRAVENAL</sequence>
<dbReference type="PROSITE" id="PS51352">
    <property type="entry name" value="THIOREDOXIN_2"/>
    <property type="match status" value="1"/>
</dbReference>
<keyword evidence="3" id="KW-0560">Oxidoreductase</keyword>
<evidence type="ECO:0000313" key="9">
    <source>
        <dbReference type="Proteomes" id="UP000034595"/>
    </source>
</evidence>
<keyword evidence="6" id="KW-0812">Transmembrane</keyword>
<dbReference type="PATRIC" id="fig|1618610.3.peg.616"/>
<keyword evidence="2" id="KW-0732">Signal</keyword>
<keyword evidence="5" id="KW-0676">Redox-active center</keyword>
<proteinExistence type="inferred from homology"/>
<dbReference type="PANTHER" id="PTHR13887">
    <property type="entry name" value="GLUTATHIONE S-TRANSFERASE KAPPA"/>
    <property type="match status" value="1"/>
</dbReference>
<keyword evidence="6" id="KW-0472">Membrane</keyword>
<name>A0A0G1MJR3_9BACT</name>
<evidence type="ECO:0000256" key="5">
    <source>
        <dbReference type="ARBA" id="ARBA00023284"/>
    </source>
</evidence>
<evidence type="ECO:0000256" key="1">
    <source>
        <dbReference type="ARBA" id="ARBA00005791"/>
    </source>
</evidence>
<dbReference type="Proteomes" id="UP000034595">
    <property type="component" value="Unassembled WGS sequence"/>
</dbReference>
<protein>
    <submittedName>
        <fullName evidence="8">Sodium proton antiporter</fullName>
    </submittedName>
</protein>
<reference evidence="8 9" key="1">
    <citation type="journal article" date="2015" name="Nature">
        <title>rRNA introns, odd ribosomes, and small enigmatic genomes across a large radiation of phyla.</title>
        <authorList>
            <person name="Brown C.T."/>
            <person name="Hug L.A."/>
            <person name="Thomas B.C."/>
            <person name="Sharon I."/>
            <person name="Castelle C.J."/>
            <person name="Singh A."/>
            <person name="Wilkins M.J."/>
            <person name="Williams K.H."/>
            <person name="Banfield J.F."/>
        </authorList>
    </citation>
    <scope>NUCLEOTIDE SEQUENCE [LARGE SCALE GENOMIC DNA]</scope>
</reference>
<feature type="transmembrane region" description="Helical" evidence="6">
    <location>
        <begin position="9"/>
        <end position="28"/>
    </location>
</feature>
<dbReference type="EMBL" id="LCJQ01000018">
    <property type="protein sequence ID" value="KKT81067.1"/>
    <property type="molecule type" value="Genomic_DNA"/>
</dbReference>
<dbReference type="SUPFAM" id="SSF52833">
    <property type="entry name" value="Thioredoxin-like"/>
    <property type="match status" value="1"/>
</dbReference>
<evidence type="ECO:0000256" key="6">
    <source>
        <dbReference type="SAM" id="Phobius"/>
    </source>
</evidence>
<dbReference type="PANTHER" id="PTHR13887:SF14">
    <property type="entry name" value="DISULFIDE BOND FORMATION PROTEIN D"/>
    <property type="match status" value="1"/>
</dbReference>
<gene>
    <name evidence="8" type="ORF">UW78_C0018G0017</name>
</gene>
<dbReference type="GO" id="GO:0016491">
    <property type="term" value="F:oxidoreductase activity"/>
    <property type="evidence" value="ECO:0007669"/>
    <property type="project" value="UniProtKB-KW"/>
</dbReference>
<accession>A0A0G1MJR3</accession>
<dbReference type="Pfam" id="PF13462">
    <property type="entry name" value="Thioredoxin_4"/>
    <property type="match status" value="1"/>
</dbReference>
<comment type="similarity">
    <text evidence="1">Belongs to the thioredoxin family. DsbA subfamily.</text>
</comment>
<comment type="caution">
    <text evidence="8">The sequence shown here is derived from an EMBL/GenBank/DDBJ whole genome shotgun (WGS) entry which is preliminary data.</text>
</comment>
<keyword evidence="6" id="KW-1133">Transmembrane helix</keyword>
<dbReference type="Gene3D" id="3.40.30.10">
    <property type="entry name" value="Glutaredoxin"/>
    <property type="match status" value="1"/>
</dbReference>
<evidence type="ECO:0000256" key="3">
    <source>
        <dbReference type="ARBA" id="ARBA00023002"/>
    </source>
</evidence>
<keyword evidence="4" id="KW-1015">Disulfide bond</keyword>